<dbReference type="EMBL" id="UINC01083496">
    <property type="protein sequence ID" value="SVC29264.1"/>
    <property type="molecule type" value="Genomic_DNA"/>
</dbReference>
<dbReference type="AlphaFoldDB" id="A0A382KWU9"/>
<dbReference type="Pfam" id="PF13517">
    <property type="entry name" value="FG-GAP_3"/>
    <property type="match status" value="2"/>
</dbReference>
<dbReference type="GO" id="GO:0016020">
    <property type="term" value="C:membrane"/>
    <property type="evidence" value="ECO:0007669"/>
    <property type="project" value="UniProtKB-SubCell"/>
</dbReference>
<gene>
    <name evidence="6" type="ORF">METZ01_LOCUS282118</name>
</gene>
<evidence type="ECO:0000256" key="2">
    <source>
        <dbReference type="ARBA" id="ARBA00022692"/>
    </source>
</evidence>
<dbReference type="InterPro" id="IPR045232">
    <property type="entry name" value="FAM234"/>
</dbReference>
<protein>
    <recommendedName>
        <fullName evidence="7">VCBS repeat-containing protein</fullName>
    </recommendedName>
</protein>
<feature type="non-terminal residue" evidence="6">
    <location>
        <position position="410"/>
    </location>
</feature>
<dbReference type="Gene3D" id="2.130.10.10">
    <property type="entry name" value="YVTN repeat-like/Quinoprotein amine dehydrogenase"/>
    <property type="match status" value="1"/>
</dbReference>
<keyword evidence="3" id="KW-0732">Signal</keyword>
<dbReference type="InterPro" id="IPR015943">
    <property type="entry name" value="WD40/YVTN_repeat-like_dom_sf"/>
</dbReference>
<comment type="subcellular location">
    <subcellularLocation>
        <location evidence="1">Membrane</location>
        <topology evidence="1">Single-pass membrane protein</topology>
    </subcellularLocation>
</comment>
<dbReference type="InterPro" id="IPR028994">
    <property type="entry name" value="Integrin_alpha_N"/>
</dbReference>
<evidence type="ECO:0000256" key="5">
    <source>
        <dbReference type="ARBA" id="ARBA00023136"/>
    </source>
</evidence>
<organism evidence="6">
    <name type="scientific">marine metagenome</name>
    <dbReference type="NCBI Taxonomy" id="408172"/>
    <lineage>
        <taxon>unclassified sequences</taxon>
        <taxon>metagenomes</taxon>
        <taxon>ecological metagenomes</taxon>
    </lineage>
</organism>
<dbReference type="InterPro" id="IPR013517">
    <property type="entry name" value="FG-GAP"/>
</dbReference>
<evidence type="ECO:0008006" key="7">
    <source>
        <dbReference type="Google" id="ProtNLM"/>
    </source>
</evidence>
<keyword evidence="2" id="KW-0812">Transmembrane</keyword>
<evidence type="ECO:0000256" key="3">
    <source>
        <dbReference type="ARBA" id="ARBA00022729"/>
    </source>
</evidence>
<keyword evidence="5" id="KW-0472">Membrane</keyword>
<evidence type="ECO:0000313" key="6">
    <source>
        <dbReference type="EMBL" id="SVC29264.1"/>
    </source>
</evidence>
<dbReference type="PANTHER" id="PTHR21419:SF23">
    <property type="entry name" value="PROTEIN DEFECTIVE IN EXINE FORMATION 1"/>
    <property type="match status" value="1"/>
</dbReference>
<accession>A0A382KWU9</accession>
<feature type="non-terminal residue" evidence="6">
    <location>
        <position position="1"/>
    </location>
</feature>
<evidence type="ECO:0000256" key="1">
    <source>
        <dbReference type="ARBA" id="ARBA00004167"/>
    </source>
</evidence>
<evidence type="ECO:0000256" key="4">
    <source>
        <dbReference type="ARBA" id="ARBA00022989"/>
    </source>
</evidence>
<name>A0A382KWU9_9ZZZZ</name>
<sequence>YEGLLHMVDEMGNEQQGFPVDLGNDIWGSPAVADLEGDGDMEIVIGSKDKHLLIINSDGSIQADYNAHQYIMATPALGDIDGDGELEAVFGGYSSPGKLFAVNPDGSAVSGFPIELGEKIQRGVALADFNGDALVDIVVGTDDEMIHVIYGDGTEAPGFPFEADNDFRTAPSVIEINGEKVIVAGSRDDNFYGINSDGSLRFVVETGADVSTSAGFGPTLSGVGIFFGSDDGYVYGVDWNGNALSGWPQYVEDDVICSPAVVDLDGDGEVEIVTAVDGPKLYAFHLDGSLYHHFPIHYGDFPFKGSPAVVDMDSDGDLEIMIGTARSIVNVDVKESSNSEGYWNIYRGNLKRTGYYEATVTGDMTVEVSHMSDWNLVGLPVGLADTELMSVYPDAIEGTLFSFTDSYVQQ</sequence>
<keyword evidence="4" id="KW-1133">Transmembrane helix</keyword>
<dbReference type="Gene3D" id="2.80.10.50">
    <property type="match status" value="1"/>
</dbReference>
<reference evidence="6" key="1">
    <citation type="submission" date="2018-05" db="EMBL/GenBank/DDBJ databases">
        <authorList>
            <person name="Lanie J.A."/>
            <person name="Ng W.-L."/>
            <person name="Kazmierczak K.M."/>
            <person name="Andrzejewski T.M."/>
            <person name="Davidsen T.M."/>
            <person name="Wayne K.J."/>
            <person name="Tettelin H."/>
            <person name="Glass J.I."/>
            <person name="Rusch D."/>
            <person name="Podicherti R."/>
            <person name="Tsui H.-C.T."/>
            <person name="Winkler M.E."/>
        </authorList>
    </citation>
    <scope>NUCLEOTIDE SEQUENCE</scope>
</reference>
<proteinExistence type="predicted"/>
<dbReference type="SUPFAM" id="SSF69318">
    <property type="entry name" value="Integrin alpha N-terminal domain"/>
    <property type="match status" value="2"/>
</dbReference>
<dbReference type="PANTHER" id="PTHR21419">
    <property type="match status" value="1"/>
</dbReference>